<comment type="similarity">
    <text evidence="1">Belongs to the 'GDSL' lipolytic enzyme family.</text>
</comment>
<evidence type="ECO:0000256" key="1">
    <source>
        <dbReference type="ARBA" id="ARBA00008668"/>
    </source>
</evidence>
<comment type="caution">
    <text evidence="2">The sequence shown here is derived from an EMBL/GenBank/DDBJ whole genome shotgun (WGS) entry which is preliminary data.</text>
</comment>
<dbReference type="PANTHER" id="PTHR45642">
    <property type="entry name" value="GDSL ESTERASE/LIPASE EXL3"/>
    <property type="match status" value="1"/>
</dbReference>
<dbReference type="InterPro" id="IPR050592">
    <property type="entry name" value="GDSL_lipolytic_enzyme"/>
</dbReference>
<reference evidence="2 3" key="1">
    <citation type="journal article" date="2014" name="Agronomy (Basel)">
        <title>A Draft Genome Sequence for Ensete ventricosum, the Drought-Tolerant Tree Against Hunger.</title>
        <authorList>
            <person name="Harrison J."/>
            <person name="Moore K.A."/>
            <person name="Paszkiewicz K."/>
            <person name="Jones T."/>
            <person name="Grant M."/>
            <person name="Ambacheew D."/>
            <person name="Muzemil S."/>
            <person name="Studholme D.J."/>
        </authorList>
    </citation>
    <scope>NUCLEOTIDE SEQUENCE [LARGE SCALE GENOMIC DNA]</scope>
</reference>
<dbReference type="AlphaFoldDB" id="A0A426ZUK6"/>
<evidence type="ECO:0000313" key="3">
    <source>
        <dbReference type="Proteomes" id="UP000287651"/>
    </source>
</evidence>
<organism evidence="2 3">
    <name type="scientific">Ensete ventricosum</name>
    <name type="common">Abyssinian banana</name>
    <name type="synonym">Musa ensete</name>
    <dbReference type="NCBI Taxonomy" id="4639"/>
    <lineage>
        <taxon>Eukaryota</taxon>
        <taxon>Viridiplantae</taxon>
        <taxon>Streptophyta</taxon>
        <taxon>Embryophyta</taxon>
        <taxon>Tracheophyta</taxon>
        <taxon>Spermatophyta</taxon>
        <taxon>Magnoliopsida</taxon>
        <taxon>Liliopsida</taxon>
        <taxon>Zingiberales</taxon>
        <taxon>Musaceae</taxon>
        <taxon>Ensete</taxon>
    </lineage>
</organism>
<evidence type="ECO:0000313" key="2">
    <source>
        <dbReference type="EMBL" id="RRT67661.1"/>
    </source>
</evidence>
<dbReference type="EMBL" id="AMZH03004963">
    <property type="protein sequence ID" value="RRT67661.1"/>
    <property type="molecule type" value="Genomic_DNA"/>
</dbReference>
<name>A0A426ZUK6_ENSVE</name>
<protein>
    <recommendedName>
        <fullName evidence="4">GDSL esterase/lipase</fullName>
    </recommendedName>
</protein>
<dbReference type="GO" id="GO:0016788">
    <property type="term" value="F:hydrolase activity, acting on ester bonds"/>
    <property type="evidence" value="ECO:0007669"/>
    <property type="project" value="InterPro"/>
</dbReference>
<gene>
    <name evidence="2" type="ORF">B296_00036421</name>
</gene>
<evidence type="ECO:0008006" key="4">
    <source>
        <dbReference type="Google" id="ProtNLM"/>
    </source>
</evidence>
<accession>A0A426ZUK6</accession>
<dbReference type="InterPro" id="IPR001087">
    <property type="entry name" value="GDSL"/>
</dbReference>
<dbReference type="PANTHER" id="PTHR45642:SF67">
    <property type="entry name" value="GDSL-LIKE LIPASE_ACYLHYDROLASE FAMILY PROTEIN, EXPRESSED"/>
    <property type="match status" value="1"/>
</dbReference>
<dbReference type="Pfam" id="PF00657">
    <property type="entry name" value="Lipase_GDSL"/>
    <property type="match status" value="1"/>
</dbReference>
<dbReference type="InterPro" id="IPR036514">
    <property type="entry name" value="SGNH_hydro_sf"/>
</dbReference>
<dbReference type="Proteomes" id="UP000287651">
    <property type="component" value="Unassembled WGS sequence"/>
</dbReference>
<sequence length="164" mass="17630">MNCSMRQNLYNMGGRRVGVTSLPPMGCLPAAVTLFGGGSNACVARLNKDAVAFNRKMLAAAQTLKKSHSDLKLVVFDIYNPLLNLIDHPGNSAIEVMWLQGFFEARKACCGTGTIETSLLCNARSAGTCSNATEYVFWDSFHPSEAANKVLADALLLQGIELIS</sequence>
<dbReference type="Gene3D" id="3.40.50.1110">
    <property type="entry name" value="SGNH hydrolase"/>
    <property type="match status" value="1"/>
</dbReference>
<proteinExistence type="inferred from homology"/>
<dbReference type="SUPFAM" id="SSF52266">
    <property type="entry name" value="SGNH hydrolase"/>
    <property type="match status" value="1"/>
</dbReference>